<dbReference type="EMBL" id="CP012342">
    <property type="protein sequence ID" value="AKV59288.1"/>
    <property type="molecule type" value="Genomic_DNA"/>
</dbReference>
<dbReference type="PATRIC" id="fig|156976.3.peg.1843"/>
<keyword evidence="2" id="KW-1185">Reference proteome</keyword>
<dbReference type="Proteomes" id="UP000060016">
    <property type="component" value="Chromosome"/>
</dbReference>
<name>A0A0K1RD25_9CORY</name>
<dbReference type="AlphaFoldDB" id="A0A0K1RD25"/>
<accession>A0A0K1RD25</accession>
<dbReference type="KEGG" id="crie:AK829_09185"/>
<gene>
    <name evidence="1" type="ORF">AK829_09185</name>
</gene>
<protein>
    <submittedName>
        <fullName evidence="1">Uncharacterized protein</fullName>
    </submittedName>
</protein>
<evidence type="ECO:0000313" key="1">
    <source>
        <dbReference type="EMBL" id="AKV59288.1"/>
    </source>
</evidence>
<proteinExistence type="predicted"/>
<evidence type="ECO:0000313" key="2">
    <source>
        <dbReference type="Proteomes" id="UP000060016"/>
    </source>
</evidence>
<organism evidence="1 2">
    <name type="scientific">Corynebacterium riegelii</name>
    <dbReference type="NCBI Taxonomy" id="156976"/>
    <lineage>
        <taxon>Bacteria</taxon>
        <taxon>Bacillati</taxon>
        <taxon>Actinomycetota</taxon>
        <taxon>Actinomycetes</taxon>
        <taxon>Mycobacteriales</taxon>
        <taxon>Corynebacteriaceae</taxon>
        <taxon>Corynebacterium</taxon>
    </lineage>
</organism>
<sequence>MNTENFHWLLTKTLEGPLKEMDSPRMKNWAESQLAGIEAGNEFDPIQAIYSLLLPLAAIEQDSRKPTSE</sequence>
<dbReference type="RefSeq" id="WP_052205570.1">
    <property type="nucleotide sequence ID" value="NZ_BAAAGW010000015.1"/>
</dbReference>
<reference evidence="1 2" key="1">
    <citation type="submission" date="2015-08" db="EMBL/GenBank/DDBJ databases">
        <authorList>
            <person name="Babu N.S."/>
            <person name="Beckwith C.J."/>
            <person name="Beseler K.G."/>
            <person name="Brison A."/>
            <person name="Carone J.V."/>
            <person name="Caskin T.P."/>
            <person name="Diamond M."/>
            <person name="Durham M.E."/>
            <person name="Foxe J.M."/>
            <person name="Go M."/>
            <person name="Henderson B.A."/>
            <person name="Jones I.B."/>
            <person name="McGettigan J.A."/>
            <person name="Micheletti S.J."/>
            <person name="Nasrallah M.E."/>
            <person name="Ortiz D."/>
            <person name="Piller C.R."/>
            <person name="Privatt S.R."/>
            <person name="Schneider S.L."/>
            <person name="Sharp S."/>
            <person name="Smith T.C."/>
            <person name="Stanton J.D."/>
            <person name="Ullery H.E."/>
            <person name="Wilson R.J."/>
            <person name="Serrano M.G."/>
            <person name="Buck G."/>
            <person name="Lee V."/>
            <person name="Wang Y."/>
            <person name="Carvalho R."/>
            <person name="Voegtly L."/>
            <person name="Shi R."/>
            <person name="Duckworth R."/>
            <person name="Johnson A."/>
            <person name="Loviza R."/>
            <person name="Walstead R."/>
            <person name="Shah Z."/>
            <person name="Kiflezghi M."/>
            <person name="Wade K."/>
            <person name="Ball S.L."/>
            <person name="Bradley K.W."/>
            <person name="Asai D.J."/>
            <person name="Bowman C.A."/>
            <person name="Russell D.A."/>
            <person name="Pope W.H."/>
            <person name="Jacobs-Sera D."/>
            <person name="Hendrix R.W."/>
            <person name="Hatfull G.F."/>
        </authorList>
    </citation>
    <scope>NUCLEOTIDE SEQUENCE [LARGE SCALE GENOMIC DNA]</scope>
    <source>
        <strain evidence="1 2">PUDD_83A45</strain>
    </source>
</reference>